<reference evidence="1 2" key="1">
    <citation type="submission" date="2017-12" db="EMBL/GenBank/DDBJ databases">
        <authorList>
            <person name="Pombert J.-F."/>
            <person name="Haag K.L."/>
            <person name="Ebert D."/>
        </authorList>
    </citation>
    <scope>NUCLEOTIDE SEQUENCE [LARGE SCALE GENOMIC DNA]</scope>
    <source>
        <strain evidence="1">IL-BN-2</strain>
    </source>
</reference>
<dbReference type="AlphaFoldDB" id="A0A4Q9KV27"/>
<proteinExistence type="predicted"/>
<dbReference type="VEuPathDB" id="MicrosporidiaDB:CWI39_2566p0010"/>
<accession>A0A4Q9KV27</accession>
<dbReference type="EMBL" id="PIXR01002566">
    <property type="protein sequence ID" value="TBT98140.1"/>
    <property type="molecule type" value="Genomic_DNA"/>
</dbReference>
<protein>
    <submittedName>
        <fullName evidence="1">Uncharacterized protein</fullName>
    </submittedName>
</protein>
<organism evidence="1 2">
    <name type="scientific">Hamiltosporidium magnivora</name>
    <dbReference type="NCBI Taxonomy" id="148818"/>
    <lineage>
        <taxon>Eukaryota</taxon>
        <taxon>Fungi</taxon>
        <taxon>Fungi incertae sedis</taxon>
        <taxon>Microsporidia</taxon>
        <taxon>Dubosqiidae</taxon>
        <taxon>Hamiltosporidium</taxon>
    </lineage>
</organism>
<gene>
    <name evidence="1" type="ORF">CWI39_2566p0010</name>
</gene>
<sequence length="169" mass="20317">MRLLINEKMLYKETRKVYKEAVIEKNFEKQHALFDAHRLPDYKGIKAIYENSKIRFIMLNGYKYFALRDQYHRPGEVTKFTEEESPIEYNLEFNQESNLIPIYCNAIQQATIFSPKRVDTNYRDIYIPRIAKDADVHYNRIAFNSENVVLIRRFFDTNRSPRSDKINSF</sequence>
<name>A0A4Q9KV27_9MICR</name>
<comment type="caution">
    <text evidence="1">The sequence shown here is derived from an EMBL/GenBank/DDBJ whole genome shotgun (WGS) entry which is preliminary data.</text>
</comment>
<dbReference type="Proteomes" id="UP000293045">
    <property type="component" value="Unassembled WGS sequence"/>
</dbReference>
<evidence type="ECO:0000313" key="1">
    <source>
        <dbReference type="EMBL" id="TBT98140.1"/>
    </source>
</evidence>
<evidence type="ECO:0000313" key="2">
    <source>
        <dbReference type="Proteomes" id="UP000293045"/>
    </source>
</evidence>